<dbReference type="Pfam" id="PF00465">
    <property type="entry name" value="Fe-ADH"/>
    <property type="match status" value="1"/>
</dbReference>
<dbReference type="Pfam" id="PF25137">
    <property type="entry name" value="ADH_Fe_C"/>
    <property type="match status" value="1"/>
</dbReference>
<evidence type="ECO:0000256" key="1">
    <source>
        <dbReference type="ARBA" id="ARBA00023002"/>
    </source>
</evidence>
<name>A0A319BE39_ASPVC</name>
<dbReference type="OrthoDB" id="339764at2759"/>
<dbReference type="CDD" id="cd08192">
    <property type="entry name" value="MAR-like"/>
    <property type="match status" value="1"/>
</dbReference>
<evidence type="ECO:0000313" key="5">
    <source>
        <dbReference type="Proteomes" id="UP000248405"/>
    </source>
</evidence>
<gene>
    <name evidence="4" type="ORF">BO88DRAFT_442075</name>
</gene>
<dbReference type="SUPFAM" id="SSF56796">
    <property type="entry name" value="Dehydroquinate synthase-like"/>
    <property type="match status" value="1"/>
</dbReference>
<dbReference type="GO" id="GO:0004022">
    <property type="term" value="F:alcohol dehydrogenase (NAD+) activity"/>
    <property type="evidence" value="ECO:0007669"/>
    <property type="project" value="TreeGrafter"/>
</dbReference>
<accession>A0A319BE39</accession>
<dbReference type="Proteomes" id="UP000248405">
    <property type="component" value="Unassembled WGS sequence"/>
</dbReference>
<dbReference type="Gene3D" id="3.40.50.1970">
    <property type="match status" value="1"/>
</dbReference>
<evidence type="ECO:0000259" key="2">
    <source>
        <dbReference type="Pfam" id="PF00465"/>
    </source>
</evidence>
<dbReference type="PANTHER" id="PTHR11496:SF107">
    <property type="entry name" value="ALCOHOL DEHYDROGENASE, PUTATIVE (AFU_ORTHOLOGUE AFUA_1G06800)-RELATED"/>
    <property type="match status" value="1"/>
</dbReference>
<dbReference type="InterPro" id="IPR056798">
    <property type="entry name" value="ADH_Fe_C"/>
</dbReference>
<dbReference type="InterPro" id="IPR039697">
    <property type="entry name" value="Alcohol_dehydrogenase_Fe"/>
</dbReference>
<dbReference type="EMBL" id="KZ821618">
    <property type="protein sequence ID" value="PYH71446.1"/>
    <property type="molecule type" value="Genomic_DNA"/>
</dbReference>
<protein>
    <submittedName>
        <fullName evidence="4">Alcohol dehydrogenase</fullName>
    </submittedName>
</protein>
<keyword evidence="1" id="KW-0560">Oxidoreductase</keyword>
<keyword evidence="5" id="KW-1185">Reference proteome</keyword>
<dbReference type="RefSeq" id="XP_025565240.1">
    <property type="nucleotide sequence ID" value="XM_025709928.1"/>
</dbReference>
<feature type="domain" description="Fe-containing alcohol dehydrogenase-like C-terminal" evidence="3">
    <location>
        <begin position="273"/>
        <end position="433"/>
    </location>
</feature>
<dbReference type="GO" id="GO:0046872">
    <property type="term" value="F:metal ion binding"/>
    <property type="evidence" value="ECO:0007669"/>
    <property type="project" value="InterPro"/>
</dbReference>
<feature type="domain" description="Alcohol dehydrogenase iron-type/glycerol dehydrogenase GldA" evidence="2">
    <location>
        <begin position="27"/>
        <end position="191"/>
    </location>
</feature>
<dbReference type="PANTHER" id="PTHR11496">
    <property type="entry name" value="ALCOHOL DEHYDROGENASE"/>
    <property type="match status" value="1"/>
</dbReference>
<dbReference type="Gene3D" id="1.20.1090.10">
    <property type="entry name" value="Dehydroquinate synthase-like - alpha domain"/>
    <property type="match status" value="1"/>
</dbReference>
<dbReference type="AlphaFoldDB" id="A0A319BE39"/>
<organism evidence="4 5">
    <name type="scientific">Aspergillus vadensis (strain CBS 113365 / IMI 142717 / IBT 24658)</name>
    <dbReference type="NCBI Taxonomy" id="1448311"/>
    <lineage>
        <taxon>Eukaryota</taxon>
        <taxon>Fungi</taxon>
        <taxon>Dikarya</taxon>
        <taxon>Ascomycota</taxon>
        <taxon>Pezizomycotina</taxon>
        <taxon>Eurotiomycetes</taxon>
        <taxon>Eurotiomycetidae</taxon>
        <taxon>Eurotiales</taxon>
        <taxon>Aspergillaceae</taxon>
        <taxon>Aspergillus</taxon>
        <taxon>Aspergillus subgen. Circumdati</taxon>
    </lineage>
</organism>
<dbReference type="GeneID" id="37214520"/>
<reference evidence="4" key="1">
    <citation type="submission" date="2016-12" db="EMBL/GenBank/DDBJ databases">
        <title>The genomes of Aspergillus section Nigri reveals drivers in fungal speciation.</title>
        <authorList>
            <consortium name="DOE Joint Genome Institute"/>
            <person name="Vesth T.C."/>
            <person name="Nybo J."/>
            <person name="Theobald S."/>
            <person name="Brandl J."/>
            <person name="Frisvad J.C."/>
            <person name="Nielsen K.F."/>
            <person name="Lyhne E.K."/>
            <person name="Kogle M.E."/>
            <person name="Kuo A."/>
            <person name="Riley R."/>
            <person name="Clum A."/>
            <person name="Nolan M."/>
            <person name="Lipzen A."/>
            <person name="Salamov A."/>
            <person name="Henrissat B."/>
            <person name="Wiebenga A."/>
            <person name="De Vries R.P."/>
            <person name="Grigoriev I.V."/>
            <person name="Mortensen U.H."/>
            <person name="Andersen M.R."/>
            <person name="Baker S.E."/>
        </authorList>
    </citation>
    <scope>NUCLEOTIDE SEQUENCE [LARGE SCALE GENOMIC DNA]</scope>
    <source>
        <strain evidence="4">CBS 113365</strain>
    </source>
</reference>
<dbReference type="GO" id="GO:0005739">
    <property type="term" value="C:mitochondrion"/>
    <property type="evidence" value="ECO:0007669"/>
    <property type="project" value="TreeGrafter"/>
</dbReference>
<sequence length="437" mass="46380">MTETLRPAFADRPRPLLSYGIPFPTAAARHITDLFHASKIYILCSASLAHNTDALDRLTRALGPNKIAGTRIGMQSHTLWSEVLEVVRDAQAAEVDLLITLGGGSLTDAAKVVALAITNNTTTPDTLLTLTTEPPTPNPPIKPPSIPIISIPTSLSAGEYSSFAGATHDTSRRKYSFGAPIRGPQLVILDPELTATTPERIWLGTGIRAVDHCVETYLSSGVGSKDGVTEETDRLALHALGLLVPGLVRCRRLDNKEGGIDGEEEDGDDDGGKAARLDCALGSVDAMAACSAGLPLGASHGIGHQLGPFGVPHGETSCILLPAVCKYNAKHSSSSTSSSTSDVTVRQTKLRDFLLRQEGVSGVVRKHYAEAAEVDLGDVLDAVIRELGLPRSLQAVGVGRDQFDALAEHSLRDRWCRANVVSLQEKGQVLEILDMVA</sequence>
<proteinExistence type="predicted"/>
<evidence type="ECO:0000313" key="4">
    <source>
        <dbReference type="EMBL" id="PYH71446.1"/>
    </source>
</evidence>
<dbReference type="InterPro" id="IPR001670">
    <property type="entry name" value="ADH_Fe/GldA"/>
</dbReference>
<evidence type="ECO:0000259" key="3">
    <source>
        <dbReference type="Pfam" id="PF25137"/>
    </source>
</evidence>